<name>A0A318JAM7_9BURK</name>
<dbReference type="InterPro" id="IPR029045">
    <property type="entry name" value="ClpP/crotonase-like_dom_sf"/>
</dbReference>
<sequence length="517" mass="57175">MKNFAHRFSFTAVVTLFSLAGLAVPAATVSAQSNLPTTPAAWSETFKKDLQLAYQETLENHPGTHDPHNPDFRKNLDTARSNALALADKVKDAAGYQAAFNRFNVSLHDGHAGAQAKLPPSLTPPARWPGFITVWRGDALYVYASETAQPAVGARLVSCDGKPAKELIMENVFSFKGRSDEAGHWWYLARQALIDYGNPFVQVPTQCVFSHQGKTLTHTLNWQAANDNFETWRLRSYNGETLPTGLTEPRKNLLWVAMPSFQPNQAERDTLNKMTKEITEHRERALHADAIVIDLRDNEGGASEWSRKFASALWGKERVNRLMQAYSPNTDVWWRASRDNTRYVQELIKQFKSENREDSAAWAQRHAKGMQAALDKGEYFYVESSGFKPEAKATATTGSLPADPVSLTTPVYVIVPGQCASACLDALDIFTRFDNTKLIGAPSSADSSYMEVRGKTVPSGLALVTIPNKVYVNRTRAAGQIYLPAITVNDVAWSINNFLAVVENDLNTSASKKSSGK</sequence>
<dbReference type="GO" id="GO:0006508">
    <property type="term" value="P:proteolysis"/>
    <property type="evidence" value="ECO:0007669"/>
    <property type="project" value="InterPro"/>
</dbReference>
<feature type="signal peptide" evidence="1">
    <location>
        <begin position="1"/>
        <end position="26"/>
    </location>
</feature>
<keyword evidence="1" id="KW-0732">Signal</keyword>
<dbReference type="AlphaFoldDB" id="A0A318JAM7"/>
<evidence type="ECO:0000313" key="3">
    <source>
        <dbReference type="EMBL" id="PXX45168.1"/>
    </source>
</evidence>
<reference evidence="3 4" key="1">
    <citation type="submission" date="2018-05" db="EMBL/GenBank/DDBJ databases">
        <title>Genomic Encyclopedia of Type Strains, Phase IV (KMG-IV): sequencing the most valuable type-strain genomes for metagenomic binning, comparative biology and taxonomic classification.</title>
        <authorList>
            <person name="Goeker M."/>
        </authorList>
    </citation>
    <scope>NUCLEOTIDE SEQUENCE [LARGE SCALE GENOMIC DNA]</scope>
    <source>
        <strain evidence="3 4">DSM 19792</strain>
    </source>
</reference>
<accession>A0A318JAM7</accession>
<feature type="chain" id="PRO_5016374831" evidence="1">
    <location>
        <begin position="27"/>
        <end position="517"/>
    </location>
</feature>
<proteinExistence type="predicted"/>
<dbReference type="InterPro" id="IPR005151">
    <property type="entry name" value="Tail-specific_protease"/>
</dbReference>
<evidence type="ECO:0000313" key="4">
    <source>
        <dbReference type="Proteomes" id="UP000247792"/>
    </source>
</evidence>
<keyword evidence="4" id="KW-1185">Reference proteome</keyword>
<comment type="caution">
    <text evidence="3">The sequence shown here is derived from an EMBL/GenBank/DDBJ whole genome shotgun (WGS) entry which is preliminary data.</text>
</comment>
<dbReference type="RefSeq" id="WP_110254630.1">
    <property type="nucleotide sequence ID" value="NZ_QJKB01000002.1"/>
</dbReference>
<dbReference type="Proteomes" id="UP000247792">
    <property type="component" value="Unassembled WGS sequence"/>
</dbReference>
<dbReference type="OrthoDB" id="7266775at2"/>
<feature type="domain" description="Tail specific protease" evidence="2">
    <location>
        <begin position="256"/>
        <end position="453"/>
    </location>
</feature>
<organism evidence="3 4">
    <name type="scientific">Undibacterium pigrum</name>
    <dbReference type="NCBI Taxonomy" id="401470"/>
    <lineage>
        <taxon>Bacteria</taxon>
        <taxon>Pseudomonadati</taxon>
        <taxon>Pseudomonadota</taxon>
        <taxon>Betaproteobacteria</taxon>
        <taxon>Burkholderiales</taxon>
        <taxon>Oxalobacteraceae</taxon>
        <taxon>Undibacterium</taxon>
    </lineage>
</organism>
<gene>
    <name evidence="3" type="ORF">DFR42_102381</name>
</gene>
<dbReference type="EMBL" id="QJKB01000002">
    <property type="protein sequence ID" value="PXX45168.1"/>
    <property type="molecule type" value="Genomic_DNA"/>
</dbReference>
<dbReference type="Gene3D" id="3.90.226.10">
    <property type="entry name" value="2-enoyl-CoA Hydratase, Chain A, domain 1"/>
    <property type="match status" value="1"/>
</dbReference>
<protein>
    <submittedName>
        <fullName evidence="3">Peptidase S41-like protein</fullName>
    </submittedName>
</protein>
<evidence type="ECO:0000259" key="2">
    <source>
        <dbReference type="Pfam" id="PF03572"/>
    </source>
</evidence>
<evidence type="ECO:0000256" key="1">
    <source>
        <dbReference type="SAM" id="SignalP"/>
    </source>
</evidence>
<dbReference type="Pfam" id="PF03572">
    <property type="entry name" value="Peptidase_S41"/>
    <property type="match status" value="1"/>
</dbReference>
<dbReference type="SUPFAM" id="SSF52096">
    <property type="entry name" value="ClpP/crotonase"/>
    <property type="match status" value="1"/>
</dbReference>
<dbReference type="GO" id="GO:0008236">
    <property type="term" value="F:serine-type peptidase activity"/>
    <property type="evidence" value="ECO:0007669"/>
    <property type="project" value="InterPro"/>
</dbReference>